<evidence type="ECO:0000313" key="3">
    <source>
        <dbReference type="Proteomes" id="UP000289340"/>
    </source>
</evidence>
<reference evidence="2 3" key="1">
    <citation type="submission" date="2018-09" db="EMBL/GenBank/DDBJ databases">
        <title>A high-quality reference genome of wild soybean provides a powerful tool to mine soybean genomes.</title>
        <authorList>
            <person name="Xie M."/>
            <person name="Chung C.Y.L."/>
            <person name="Li M.-W."/>
            <person name="Wong F.-L."/>
            <person name="Chan T.-F."/>
            <person name="Lam H.-M."/>
        </authorList>
    </citation>
    <scope>NUCLEOTIDE SEQUENCE [LARGE SCALE GENOMIC DNA]</scope>
    <source>
        <strain evidence="3">cv. W05</strain>
        <tissue evidence="2">Hypocotyl of etiolated seedlings</tissue>
    </source>
</reference>
<dbReference type="GO" id="GO:0007076">
    <property type="term" value="P:mitotic chromosome condensation"/>
    <property type="evidence" value="ECO:0007669"/>
    <property type="project" value="InterPro"/>
</dbReference>
<organism evidence="2 3">
    <name type="scientific">Glycine soja</name>
    <name type="common">Wild soybean</name>
    <dbReference type="NCBI Taxonomy" id="3848"/>
    <lineage>
        <taxon>Eukaryota</taxon>
        <taxon>Viridiplantae</taxon>
        <taxon>Streptophyta</taxon>
        <taxon>Embryophyta</taxon>
        <taxon>Tracheophyta</taxon>
        <taxon>Spermatophyta</taxon>
        <taxon>Magnoliopsida</taxon>
        <taxon>eudicotyledons</taxon>
        <taxon>Gunneridae</taxon>
        <taxon>Pentapetalae</taxon>
        <taxon>rosids</taxon>
        <taxon>fabids</taxon>
        <taxon>Fabales</taxon>
        <taxon>Fabaceae</taxon>
        <taxon>Papilionoideae</taxon>
        <taxon>50 kb inversion clade</taxon>
        <taxon>NPAAA clade</taxon>
        <taxon>indigoferoid/millettioid clade</taxon>
        <taxon>Phaseoleae</taxon>
        <taxon>Glycine</taxon>
        <taxon>Glycine subgen. Soja</taxon>
    </lineage>
</organism>
<dbReference type="GO" id="GO:0003682">
    <property type="term" value="F:chromatin binding"/>
    <property type="evidence" value="ECO:0007669"/>
    <property type="project" value="TreeGrafter"/>
</dbReference>
<gene>
    <name evidence="2" type="ORF">D0Y65_032297</name>
</gene>
<dbReference type="Pfam" id="PF05786">
    <property type="entry name" value="Cnd2"/>
    <property type="match status" value="1"/>
</dbReference>
<dbReference type="PANTHER" id="PTHR13108">
    <property type="entry name" value="CONDENSIN COMPLEX SUBUNIT 2"/>
    <property type="match status" value="1"/>
</dbReference>
<protein>
    <submittedName>
        <fullName evidence="2">Uncharacterized protein</fullName>
    </submittedName>
</protein>
<dbReference type="EMBL" id="QZWG01000011">
    <property type="protein sequence ID" value="RZB83701.1"/>
    <property type="molecule type" value="Genomic_DNA"/>
</dbReference>
<dbReference type="GO" id="GO:0000796">
    <property type="term" value="C:condensin complex"/>
    <property type="evidence" value="ECO:0007669"/>
    <property type="project" value="InterPro"/>
</dbReference>
<keyword evidence="3" id="KW-1185">Reference proteome</keyword>
<keyword evidence="1" id="KW-0732">Signal</keyword>
<feature type="signal peptide" evidence="1">
    <location>
        <begin position="1"/>
        <end position="22"/>
    </location>
</feature>
<feature type="chain" id="PRO_5019337618" evidence="1">
    <location>
        <begin position="23"/>
        <end position="198"/>
    </location>
</feature>
<name>A0A445ICB8_GLYSO</name>
<evidence type="ECO:0000256" key="1">
    <source>
        <dbReference type="SAM" id="SignalP"/>
    </source>
</evidence>
<dbReference type="Proteomes" id="UP000289340">
    <property type="component" value="Chromosome 11"/>
</dbReference>
<dbReference type="InterPro" id="IPR022816">
    <property type="entry name" value="Condensin_barren_su2"/>
</dbReference>
<evidence type="ECO:0000313" key="2">
    <source>
        <dbReference type="EMBL" id="RZB83701.1"/>
    </source>
</evidence>
<dbReference type="PANTHER" id="PTHR13108:SF11">
    <property type="entry name" value="CONDENSIN COMPLEX SUBUNIT 2"/>
    <property type="match status" value="1"/>
</dbReference>
<comment type="caution">
    <text evidence="2">The sequence shown here is derived from an EMBL/GenBank/DDBJ whole genome shotgun (WGS) entry which is preliminary data.</text>
</comment>
<sequence length="198" mass="22549">MVCLYARILAFRHLQLITLASCTLEAGVTIYSLRVDSVHSEAYKVLARMNRACQDTEQERGVPVSSSMKFFIVIHLFICSPEHKFKIITGSKHNNTQGINKIEVQYDKTSKQVNVQVLKTTLWDHIQESVHIPIQVNNVPNPFTTHIYINGSDIFHGNKPTYVEGVGIQYTPKDCDLDMWSMQSLEELVTVLLRSLDI</sequence>
<dbReference type="AlphaFoldDB" id="A0A445ICB8"/>
<accession>A0A445ICB8</accession>
<proteinExistence type="predicted"/>